<comment type="caution">
    <text evidence="1">The sequence shown here is derived from an EMBL/GenBank/DDBJ whole genome shotgun (WGS) entry which is preliminary data.</text>
</comment>
<evidence type="ECO:0000313" key="1">
    <source>
        <dbReference type="EMBL" id="GBP94210.1"/>
    </source>
</evidence>
<dbReference type="AlphaFoldDB" id="A0A4C2A1X6"/>
<dbReference type="EMBL" id="BGZK01002475">
    <property type="protein sequence ID" value="GBP94210.1"/>
    <property type="molecule type" value="Genomic_DNA"/>
</dbReference>
<dbReference type="Proteomes" id="UP000299102">
    <property type="component" value="Unassembled WGS sequence"/>
</dbReference>
<gene>
    <name evidence="1" type="ORF">EVAR_82743_1</name>
</gene>
<sequence>MPWDPVDPIKGFIAAYPLSAVAGSGAGRLRARRHHLLQGSIVVAGAAGFTSAGKRDISLLSFCPWLRPRRHKMNSIPLSIPMPVQLSTAISLILDSGRGLACDSDSGNSPYSNSDSNLGLNLHFNPRLDFQFYISSCVHFEPVTGGGFDLDEDLANARRIKIKFGLCYSG</sequence>
<protein>
    <submittedName>
        <fullName evidence="1">Uncharacterized protein</fullName>
    </submittedName>
</protein>
<evidence type="ECO:0000313" key="2">
    <source>
        <dbReference type="Proteomes" id="UP000299102"/>
    </source>
</evidence>
<name>A0A4C2A1X6_EUMVA</name>
<proteinExistence type="predicted"/>
<organism evidence="1 2">
    <name type="scientific">Eumeta variegata</name>
    <name type="common">Bagworm moth</name>
    <name type="synonym">Eumeta japonica</name>
    <dbReference type="NCBI Taxonomy" id="151549"/>
    <lineage>
        <taxon>Eukaryota</taxon>
        <taxon>Metazoa</taxon>
        <taxon>Ecdysozoa</taxon>
        <taxon>Arthropoda</taxon>
        <taxon>Hexapoda</taxon>
        <taxon>Insecta</taxon>
        <taxon>Pterygota</taxon>
        <taxon>Neoptera</taxon>
        <taxon>Endopterygota</taxon>
        <taxon>Lepidoptera</taxon>
        <taxon>Glossata</taxon>
        <taxon>Ditrysia</taxon>
        <taxon>Tineoidea</taxon>
        <taxon>Psychidae</taxon>
        <taxon>Oiketicinae</taxon>
        <taxon>Eumeta</taxon>
    </lineage>
</organism>
<keyword evidence="2" id="KW-1185">Reference proteome</keyword>
<accession>A0A4C2A1X6</accession>
<reference evidence="1 2" key="1">
    <citation type="journal article" date="2019" name="Commun. Biol.">
        <title>The bagworm genome reveals a unique fibroin gene that provides high tensile strength.</title>
        <authorList>
            <person name="Kono N."/>
            <person name="Nakamura H."/>
            <person name="Ohtoshi R."/>
            <person name="Tomita M."/>
            <person name="Numata K."/>
            <person name="Arakawa K."/>
        </authorList>
    </citation>
    <scope>NUCLEOTIDE SEQUENCE [LARGE SCALE GENOMIC DNA]</scope>
</reference>